<feature type="domain" description="Luciferase-like" evidence="2">
    <location>
        <begin position="1"/>
        <end position="296"/>
    </location>
</feature>
<dbReference type="Pfam" id="PF00296">
    <property type="entry name" value="Bac_luciferase"/>
    <property type="match status" value="1"/>
</dbReference>
<dbReference type="GO" id="GO:0016705">
    <property type="term" value="F:oxidoreductase activity, acting on paired donors, with incorporation or reduction of molecular oxygen"/>
    <property type="evidence" value="ECO:0007669"/>
    <property type="project" value="InterPro"/>
</dbReference>
<comment type="caution">
    <text evidence="3">The sequence shown here is derived from an EMBL/GenBank/DDBJ whole genome shotgun (WGS) entry which is preliminary data.</text>
</comment>
<evidence type="ECO:0000259" key="2">
    <source>
        <dbReference type="Pfam" id="PF00296"/>
    </source>
</evidence>
<reference evidence="3" key="1">
    <citation type="submission" date="2022-06" db="EMBL/GenBank/DDBJ databases">
        <title>Genomic Encyclopedia of Archaeal and Bacterial Type Strains, Phase II (KMG-II): from individual species to whole genera.</title>
        <authorList>
            <person name="Goeker M."/>
        </authorList>
    </citation>
    <scope>NUCLEOTIDE SEQUENCE</scope>
    <source>
        <strain evidence="3">DSM 26652</strain>
    </source>
</reference>
<keyword evidence="4" id="KW-1185">Reference proteome</keyword>
<sequence length="328" mass="34939">MRISLLDRTRTRLGESDADAVAGTVERARRAERLGLHRFWVAEHHSVPGIASAAPTVLLAAIGARTSTIRIGTGGIMLPNHTPLVAAEQVRLLEALYPGRVDVGIGASLAFKSAIRRALGRTTLDPDEHARAVEELRSYLHGGPDDDVVARPHVAPPPLFLLAIKGGLDLAARLGLPAVIGGPLLRDTAATDAYRRDFRPSPGVPEPYLVASVDVAVAESEDRARDLLLPEVWALASSRETGGFTALRPVHEVRRLLAEASPKVREAVDRGLGGVIAGTPDQVRREVAVLAARTGAAEVMATTSTFDRAELAEADEALAALRQVRARQ</sequence>
<organism evidence="3 4">
    <name type="scientific">Promicromonospora thailandica</name>
    <dbReference type="NCBI Taxonomy" id="765201"/>
    <lineage>
        <taxon>Bacteria</taxon>
        <taxon>Bacillati</taxon>
        <taxon>Actinomycetota</taxon>
        <taxon>Actinomycetes</taxon>
        <taxon>Micrococcales</taxon>
        <taxon>Promicromonosporaceae</taxon>
        <taxon>Promicromonospora</taxon>
    </lineage>
</organism>
<dbReference type="Gene3D" id="3.20.20.30">
    <property type="entry name" value="Luciferase-like domain"/>
    <property type="match status" value="1"/>
</dbReference>
<dbReference type="GO" id="GO:0005829">
    <property type="term" value="C:cytosol"/>
    <property type="evidence" value="ECO:0007669"/>
    <property type="project" value="TreeGrafter"/>
</dbReference>
<protein>
    <submittedName>
        <fullName evidence="3">Luciferase family oxidoreductase, group 1</fullName>
    </submittedName>
</protein>
<evidence type="ECO:0000313" key="3">
    <source>
        <dbReference type="EMBL" id="MCP2262745.1"/>
    </source>
</evidence>
<dbReference type="EMBL" id="JAMTCS010000001">
    <property type="protein sequence ID" value="MCP2262745.1"/>
    <property type="molecule type" value="Genomic_DNA"/>
</dbReference>
<comment type="similarity">
    <text evidence="1">To bacterial alkanal monooxygenase alpha and beta chains.</text>
</comment>
<accession>A0A9X2FY67</accession>
<dbReference type="AlphaFoldDB" id="A0A9X2FY67"/>
<gene>
    <name evidence="3" type="ORF">APR03_000068</name>
</gene>
<dbReference type="InterPro" id="IPR036661">
    <property type="entry name" value="Luciferase-like_sf"/>
</dbReference>
<dbReference type="InterPro" id="IPR050766">
    <property type="entry name" value="Bact_Lucif_Oxidored"/>
</dbReference>
<proteinExistence type="predicted"/>
<dbReference type="RefSeq" id="WP_253831641.1">
    <property type="nucleotide sequence ID" value="NZ_JAMTCS010000001.1"/>
</dbReference>
<dbReference type="Proteomes" id="UP001139493">
    <property type="component" value="Unassembled WGS sequence"/>
</dbReference>
<dbReference type="InterPro" id="IPR011251">
    <property type="entry name" value="Luciferase-like_dom"/>
</dbReference>
<dbReference type="PANTHER" id="PTHR30137">
    <property type="entry name" value="LUCIFERASE-LIKE MONOOXYGENASE"/>
    <property type="match status" value="1"/>
</dbReference>
<dbReference type="InterPro" id="IPR019949">
    <property type="entry name" value="CmoO-like"/>
</dbReference>
<dbReference type="NCBIfam" id="TIGR03558">
    <property type="entry name" value="oxido_grp_1"/>
    <property type="match status" value="1"/>
</dbReference>
<evidence type="ECO:0000256" key="1">
    <source>
        <dbReference type="ARBA" id="ARBA00007789"/>
    </source>
</evidence>
<dbReference type="PANTHER" id="PTHR30137:SF6">
    <property type="entry name" value="LUCIFERASE-LIKE MONOOXYGENASE"/>
    <property type="match status" value="1"/>
</dbReference>
<dbReference type="SUPFAM" id="SSF51679">
    <property type="entry name" value="Bacterial luciferase-like"/>
    <property type="match status" value="1"/>
</dbReference>
<evidence type="ECO:0000313" key="4">
    <source>
        <dbReference type="Proteomes" id="UP001139493"/>
    </source>
</evidence>
<name>A0A9X2FY67_9MICO</name>